<dbReference type="Pfam" id="PF00076">
    <property type="entry name" value="RRM_1"/>
    <property type="match status" value="2"/>
</dbReference>
<dbReference type="Proteomes" id="UP000887565">
    <property type="component" value="Unplaced"/>
</dbReference>
<dbReference type="InterPro" id="IPR000504">
    <property type="entry name" value="RRM_dom"/>
</dbReference>
<dbReference type="InterPro" id="IPR012677">
    <property type="entry name" value="Nucleotide-bd_a/b_plait_sf"/>
</dbReference>
<evidence type="ECO:0000256" key="1">
    <source>
        <dbReference type="PROSITE-ProRule" id="PRU00176"/>
    </source>
</evidence>
<proteinExistence type="predicted"/>
<dbReference type="WBParaSite" id="nRc.2.0.1.t20743-RA">
    <property type="protein sequence ID" value="nRc.2.0.1.t20743-RA"/>
    <property type="gene ID" value="nRc.2.0.1.g20743"/>
</dbReference>
<dbReference type="InterPro" id="IPR035979">
    <property type="entry name" value="RBD_domain_sf"/>
</dbReference>
<feature type="domain" description="RRM" evidence="2">
    <location>
        <begin position="79"/>
        <end position="152"/>
    </location>
</feature>
<dbReference type="Gene3D" id="3.30.70.330">
    <property type="match status" value="2"/>
</dbReference>
<keyword evidence="1" id="KW-0694">RNA-binding</keyword>
<dbReference type="SUPFAM" id="SSF54928">
    <property type="entry name" value="RNA-binding domain, RBD"/>
    <property type="match status" value="1"/>
</dbReference>
<dbReference type="SMART" id="SM00360">
    <property type="entry name" value="RRM"/>
    <property type="match status" value="2"/>
</dbReference>
<sequence length="292" mass="32355">MIRSGGPYSPNGVSSKRPRLEDVLFVDAELELVEQEKEVSHVSHSNGLFAYKDDFGAGVGHGRYNAPTSDFTSTNLSSRVLQVRNLKDQVMEADLIDALSQFGPIAYVSLTGRGVALVEFEDLSAAERCMGHVLNSDILVLQQPAIFSYSPMQIIPRQGWESDRPNNFVVMYVQNPKYPITTDVVSAICKPICRVSRIVINRDNGQIQCFVEFPDIEAARNIKQRLNGCDIYSGCCTLKIEFAKQRELLQSSATMTLRLLQSAACSSFSSAMKDVMKTKKAGASRRITDDAR</sequence>
<protein>
    <submittedName>
        <fullName evidence="4">RRM domain-containing protein</fullName>
    </submittedName>
</protein>
<dbReference type="PANTHER" id="PTHR15592">
    <property type="entry name" value="MATRIN 3/NUCLEAR PROTEIN 220-RELATED"/>
    <property type="match status" value="1"/>
</dbReference>
<dbReference type="GO" id="GO:0003723">
    <property type="term" value="F:RNA binding"/>
    <property type="evidence" value="ECO:0007669"/>
    <property type="project" value="UniProtKB-UniRule"/>
</dbReference>
<dbReference type="PROSITE" id="PS50102">
    <property type="entry name" value="RRM"/>
    <property type="match status" value="1"/>
</dbReference>
<evidence type="ECO:0000313" key="3">
    <source>
        <dbReference type="Proteomes" id="UP000887565"/>
    </source>
</evidence>
<dbReference type="AlphaFoldDB" id="A0A915J4J4"/>
<reference evidence="4" key="1">
    <citation type="submission" date="2022-11" db="UniProtKB">
        <authorList>
            <consortium name="WormBaseParasite"/>
        </authorList>
    </citation>
    <scope>IDENTIFICATION</scope>
</reference>
<organism evidence="3 4">
    <name type="scientific">Romanomermis culicivorax</name>
    <name type="common">Nematode worm</name>
    <dbReference type="NCBI Taxonomy" id="13658"/>
    <lineage>
        <taxon>Eukaryota</taxon>
        <taxon>Metazoa</taxon>
        <taxon>Ecdysozoa</taxon>
        <taxon>Nematoda</taxon>
        <taxon>Enoplea</taxon>
        <taxon>Dorylaimia</taxon>
        <taxon>Mermithida</taxon>
        <taxon>Mermithoidea</taxon>
        <taxon>Mermithidae</taxon>
        <taxon>Romanomermis</taxon>
    </lineage>
</organism>
<name>A0A915J4J4_ROMCU</name>
<evidence type="ECO:0000259" key="2">
    <source>
        <dbReference type="PROSITE" id="PS50102"/>
    </source>
</evidence>
<keyword evidence="3" id="KW-1185">Reference proteome</keyword>
<accession>A0A915J4J4</accession>
<evidence type="ECO:0000313" key="4">
    <source>
        <dbReference type="WBParaSite" id="nRc.2.0.1.t20743-RA"/>
    </source>
</evidence>